<keyword evidence="2" id="KW-1185">Reference proteome</keyword>
<sequence>MNRDEKNKQLKQELYIDTSKIGEAYKKIMQTMPLEPCQYRNKVLYDLKNFPKKMSFFERTMSRVCKWFEPQGRI</sequence>
<name>A0A086J1E2_NEMA1</name>
<dbReference type="EMBL" id="AKIJ01000004">
    <property type="protein sequence ID" value="KFG25960.1"/>
    <property type="molecule type" value="Genomic_DNA"/>
</dbReference>
<proteinExistence type="predicted"/>
<evidence type="ECO:0000313" key="2">
    <source>
        <dbReference type="Proteomes" id="UP000054524"/>
    </source>
</evidence>
<accession>A0A086J1E2</accession>
<dbReference type="HOGENOM" id="CLU_2688377_0_0_1"/>
<protein>
    <submittedName>
        <fullName evidence="1">Uncharacterized protein</fullName>
    </submittedName>
</protein>
<organism evidence="1 2">
    <name type="scientific">Nematocida ausubeli (strain ATCC PRA-371 / ERTm2)</name>
    <name type="common">Nematode killer fungus</name>
    <dbReference type="NCBI Taxonomy" id="1913371"/>
    <lineage>
        <taxon>Eukaryota</taxon>
        <taxon>Fungi</taxon>
        <taxon>Fungi incertae sedis</taxon>
        <taxon>Microsporidia</taxon>
        <taxon>Nematocida</taxon>
    </lineage>
</organism>
<gene>
    <name evidence="1" type="ORF">NESG_01950</name>
</gene>
<dbReference type="Proteomes" id="UP000054524">
    <property type="component" value="Unassembled WGS sequence"/>
</dbReference>
<evidence type="ECO:0000313" key="1">
    <source>
        <dbReference type="EMBL" id="KFG25960.1"/>
    </source>
</evidence>
<reference evidence="1 2" key="1">
    <citation type="journal article" date="2014" name="Genome Announc.">
        <title>Genome Sequence of the Microsporidian Species Nematocida sp1 Strain ERTm6 (ATCC PRA-372).</title>
        <authorList>
            <person name="Bakowski M.A."/>
            <person name="Priest M."/>
            <person name="Young S."/>
            <person name="Cuomo C.A."/>
            <person name="Troemel E.R."/>
        </authorList>
    </citation>
    <scope>NUCLEOTIDE SEQUENCE [LARGE SCALE GENOMIC DNA]</scope>
    <source>
        <strain evidence="1 2">ERTm6</strain>
    </source>
</reference>
<dbReference type="RefSeq" id="XP_052904515.1">
    <property type="nucleotide sequence ID" value="XM_053049565.1"/>
</dbReference>
<dbReference type="AlphaFoldDB" id="A0A086J1E2"/>
<dbReference type="OrthoDB" id="2186368at2759"/>
<dbReference type="GeneID" id="77676923"/>
<comment type="caution">
    <text evidence="1">The sequence shown here is derived from an EMBL/GenBank/DDBJ whole genome shotgun (WGS) entry which is preliminary data.</text>
</comment>